<reference evidence="1 2" key="1">
    <citation type="journal article" date="2003" name="Int. J. Syst. Evol. Microbiol.">
        <title>Kocuria polaris sp. nov., an orange-pigmented psychrophilic bacterium isolated from an Antarctic cyanobacterial mat sample.</title>
        <authorList>
            <person name="Reddy G.S."/>
            <person name="Prakash J.S."/>
            <person name="Prabahar V."/>
            <person name="Matsumoto G.I."/>
            <person name="Stackebrandt E."/>
            <person name="Shivaji S."/>
        </authorList>
    </citation>
    <scope>NUCLEOTIDE SEQUENCE [LARGE SCALE GENOMIC DNA]</scope>
    <source>
        <strain evidence="1 2">CMS 76or</strain>
    </source>
</reference>
<dbReference type="AlphaFoldDB" id="A0A0A6VRM0"/>
<organism evidence="1 2">
    <name type="scientific">Kocuria rosea subsp. polaris</name>
    <dbReference type="NCBI Taxonomy" id="136273"/>
    <lineage>
        <taxon>Bacteria</taxon>
        <taxon>Bacillati</taxon>
        <taxon>Actinomycetota</taxon>
        <taxon>Actinomycetes</taxon>
        <taxon>Micrococcales</taxon>
        <taxon>Micrococcaceae</taxon>
        <taxon>Kocuria</taxon>
    </lineage>
</organism>
<protein>
    <submittedName>
        <fullName evidence="1">Uncharacterized protein</fullName>
    </submittedName>
</protein>
<keyword evidence="2" id="KW-1185">Reference proteome</keyword>
<sequence>MRSAAGPAVVVAKEAPFAGEEGGGGWAEGLGSSRVLRMRVDTALRGRCGVRVRRRSGGDRVVTLS</sequence>
<name>A0A0A6VRM0_KOCRO</name>
<evidence type="ECO:0000313" key="1">
    <source>
        <dbReference type="EMBL" id="KHD96988.1"/>
    </source>
</evidence>
<evidence type="ECO:0000313" key="2">
    <source>
        <dbReference type="Proteomes" id="UP000030466"/>
    </source>
</evidence>
<dbReference type="Proteomes" id="UP000030466">
    <property type="component" value="Unassembled WGS sequence"/>
</dbReference>
<proteinExistence type="predicted"/>
<dbReference type="EMBL" id="JSUH01000011">
    <property type="protein sequence ID" value="KHD96988.1"/>
    <property type="molecule type" value="Genomic_DNA"/>
</dbReference>
<accession>A0A0A6VRM0</accession>
<comment type="caution">
    <text evidence="1">The sequence shown here is derived from an EMBL/GenBank/DDBJ whole genome shotgun (WGS) entry which is preliminary data.</text>
</comment>
<gene>
    <name evidence="1" type="ORF">GY22_12830</name>
</gene>